<evidence type="ECO:0000259" key="2">
    <source>
        <dbReference type="Pfam" id="PF00497"/>
    </source>
</evidence>
<evidence type="ECO:0000313" key="3">
    <source>
        <dbReference type="EMBL" id="HAT6344304.1"/>
    </source>
</evidence>
<dbReference type="RefSeq" id="WP_029303341.1">
    <property type="nucleotide sequence ID" value="NZ_AP025277.1"/>
</dbReference>
<name>A0AAD3UAC5_AERHY</name>
<reference evidence="3" key="2">
    <citation type="submission" date="2020-01" db="EMBL/GenBank/DDBJ databases">
        <authorList>
            <consortium name="NCBI Pathogen Detection Project"/>
        </authorList>
    </citation>
    <scope>NUCLEOTIDE SEQUENCE</scope>
    <source>
        <strain evidence="3">OLC2673_Aeromonas</strain>
    </source>
</reference>
<proteinExistence type="predicted"/>
<dbReference type="Gene3D" id="3.40.190.10">
    <property type="entry name" value="Periplasmic binding protein-like II"/>
    <property type="match status" value="2"/>
</dbReference>
<evidence type="ECO:0000256" key="1">
    <source>
        <dbReference type="SAM" id="SignalP"/>
    </source>
</evidence>
<feature type="signal peptide" evidence="1">
    <location>
        <begin position="1"/>
        <end position="21"/>
    </location>
</feature>
<dbReference type="AlphaFoldDB" id="A0AAD3UAC5"/>
<sequence>MIFRVMMLGCLLAVAHRAVSATEIYRTAAQPESAPKYTQMADGRIGGFCVELFRLLERQEPALRIQGDQRFVPLKRLEKQVRFGQLDFICGVGDNPDRRNHFLYLQPPIFTVRYHLAVRSDDPVEIRQWDDVRALGEEGIILINHGSGAIERLQALQGLIIDSGGISSAANYDKLLMKRGRFVYYRSPGFEADLLRHHLSGQIRILPTAMETIPFYILFYQRTSPARLALFANALQRLADSGELADLAKRYP</sequence>
<reference evidence="3" key="1">
    <citation type="journal article" date="2018" name="Genome Biol.">
        <title>SKESA: strategic k-mer extension for scrupulous assemblies.</title>
        <authorList>
            <person name="Souvorov A."/>
            <person name="Agarwala R."/>
            <person name="Lipman D.J."/>
        </authorList>
    </citation>
    <scope>NUCLEOTIDE SEQUENCE</scope>
    <source>
        <strain evidence="3">OLC2673_Aeromonas</strain>
    </source>
</reference>
<keyword evidence="1" id="KW-0732">Signal</keyword>
<dbReference type="Pfam" id="PF00497">
    <property type="entry name" value="SBP_bac_3"/>
    <property type="match status" value="1"/>
</dbReference>
<feature type="domain" description="Solute-binding protein family 3/N-terminal" evidence="2">
    <location>
        <begin position="31"/>
        <end position="251"/>
    </location>
</feature>
<dbReference type="SUPFAM" id="SSF53850">
    <property type="entry name" value="Periplasmic binding protein-like II"/>
    <property type="match status" value="1"/>
</dbReference>
<dbReference type="EMBL" id="DACTUL010000013">
    <property type="protein sequence ID" value="HAT6344304.1"/>
    <property type="molecule type" value="Genomic_DNA"/>
</dbReference>
<comment type="caution">
    <text evidence="3">The sequence shown here is derived from an EMBL/GenBank/DDBJ whole genome shotgun (WGS) entry which is preliminary data.</text>
</comment>
<evidence type="ECO:0000313" key="4">
    <source>
        <dbReference type="Proteomes" id="UP000859505"/>
    </source>
</evidence>
<accession>A0AAD3UAC5</accession>
<gene>
    <name evidence="3" type="ORF">JAJ28_002029</name>
</gene>
<dbReference type="InterPro" id="IPR001638">
    <property type="entry name" value="Solute-binding_3/MltF_N"/>
</dbReference>
<dbReference type="Proteomes" id="UP000859505">
    <property type="component" value="Unassembled WGS sequence"/>
</dbReference>
<feature type="chain" id="PRO_5041992739" evidence="1">
    <location>
        <begin position="22"/>
        <end position="252"/>
    </location>
</feature>
<organism evidence="3 4">
    <name type="scientific">Aeromonas hydrophila</name>
    <dbReference type="NCBI Taxonomy" id="644"/>
    <lineage>
        <taxon>Bacteria</taxon>
        <taxon>Pseudomonadati</taxon>
        <taxon>Pseudomonadota</taxon>
        <taxon>Gammaproteobacteria</taxon>
        <taxon>Aeromonadales</taxon>
        <taxon>Aeromonadaceae</taxon>
        <taxon>Aeromonas</taxon>
    </lineage>
</organism>
<protein>
    <submittedName>
        <fullName evidence="3">Transporter substrate-binding domain-containing protein</fullName>
    </submittedName>
</protein>